<dbReference type="AlphaFoldDB" id="A0AAD6CC58"/>
<evidence type="ECO:0000256" key="1">
    <source>
        <dbReference type="SAM" id="Coils"/>
    </source>
</evidence>
<gene>
    <name evidence="2" type="ORF">N7458_002021</name>
</gene>
<proteinExistence type="predicted"/>
<dbReference type="EMBL" id="JAPVEA010000002">
    <property type="protein sequence ID" value="KAJ5460469.1"/>
    <property type="molecule type" value="Genomic_DNA"/>
</dbReference>
<accession>A0AAD6CC58</accession>
<comment type="caution">
    <text evidence="2">The sequence shown here is derived from an EMBL/GenBank/DDBJ whole genome shotgun (WGS) entry which is preliminary data.</text>
</comment>
<dbReference type="GeneID" id="81595647"/>
<reference evidence="2" key="2">
    <citation type="journal article" date="2023" name="IMA Fungus">
        <title>Comparative genomic study of the Penicillium genus elucidates a diverse pangenome and 15 lateral gene transfer events.</title>
        <authorList>
            <person name="Petersen C."/>
            <person name="Sorensen T."/>
            <person name="Nielsen M.R."/>
            <person name="Sondergaard T.E."/>
            <person name="Sorensen J.L."/>
            <person name="Fitzpatrick D.A."/>
            <person name="Frisvad J.C."/>
            <person name="Nielsen K.L."/>
        </authorList>
    </citation>
    <scope>NUCLEOTIDE SEQUENCE</scope>
    <source>
        <strain evidence="2">IBT 16125</strain>
    </source>
</reference>
<feature type="coiled-coil region" evidence="1">
    <location>
        <begin position="155"/>
        <end position="182"/>
    </location>
</feature>
<evidence type="ECO:0000313" key="2">
    <source>
        <dbReference type="EMBL" id="KAJ5460469.1"/>
    </source>
</evidence>
<organism evidence="2 3">
    <name type="scientific">Penicillium daleae</name>
    <dbReference type="NCBI Taxonomy" id="63821"/>
    <lineage>
        <taxon>Eukaryota</taxon>
        <taxon>Fungi</taxon>
        <taxon>Dikarya</taxon>
        <taxon>Ascomycota</taxon>
        <taxon>Pezizomycotina</taxon>
        <taxon>Eurotiomycetes</taxon>
        <taxon>Eurotiomycetidae</taxon>
        <taxon>Eurotiales</taxon>
        <taxon>Aspergillaceae</taxon>
        <taxon>Penicillium</taxon>
    </lineage>
</organism>
<keyword evidence="1" id="KW-0175">Coiled coil</keyword>
<evidence type="ECO:0000313" key="3">
    <source>
        <dbReference type="Proteomes" id="UP001213681"/>
    </source>
</evidence>
<dbReference type="Proteomes" id="UP001213681">
    <property type="component" value="Unassembled WGS sequence"/>
</dbReference>
<sequence length="218" mass="25218">MSSISWPTYFAAERTTFQRDIRLIIEILQSPEDSKERMHFCHRIADRSSFPGSMTTLVDAVKSAESSKEHLARRHLTANINCLTHMFVDNPKEGRSRCFRSRLITILDYCRRLCEQLRDTKDGRRAERVADALGLVVWQIGRLTLDGDVEGDEEARRVERDVKEKEREFKRQGKRKELVEEKGLWMVWNALQFQGLGKGGCSCKPCTELESKGKVRRG</sequence>
<reference evidence="2" key="1">
    <citation type="submission" date="2022-12" db="EMBL/GenBank/DDBJ databases">
        <authorList>
            <person name="Petersen C."/>
        </authorList>
    </citation>
    <scope>NUCLEOTIDE SEQUENCE</scope>
    <source>
        <strain evidence="2">IBT 16125</strain>
    </source>
</reference>
<keyword evidence="3" id="KW-1185">Reference proteome</keyword>
<name>A0AAD6CC58_9EURO</name>
<dbReference type="RefSeq" id="XP_056769511.1">
    <property type="nucleotide sequence ID" value="XM_056905404.1"/>
</dbReference>
<protein>
    <submittedName>
        <fullName evidence="2">Uncharacterized protein</fullName>
    </submittedName>
</protein>